<sequence length="223" mass="24360">MILRLRLKHRNSDHNDFAGHPKVHIASQALAKTAQQAEDTLISSLDKAERLHHIARDERTEQEGGVSIAAERLEEAADTLYSSVTDCQNAIKVLAPSLDVTQERINHLSTQMLSTTPPPTQTQTQIHTQPTYSSVAAAHLPPKVDQAIGRTTIRAHQILLDPNPGSSPFPPATTNKEIAARMKEALINIRNKDTPAGDVKAITVLRNSAIVVELDSESLASWL</sequence>
<proteinExistence type="predicted"/>
<dbReference type="AlphaFoldDB" id="A0A9P7DF25"/>
<protein>
    <submittedName>
        <fullName evidence="1">Uncharacterized protein</fullName>
    </submittedName>
</protein>
<evidence type="ECO:0000313" key="1">
    <source>
        <dbReference type="EMBL" id="KAG1790858.1"/>
    </source>
</evidence>
<dbReference type="GeneID" id="64602515"/>
<reference evidence="1" key="1">
    <citation type="journal article" date="2020" name="New Phytol.">
        <title>Comparative genomics reveals dynamic genome evolution in host specialist ectomycorrhizal fungi.</title>
        <authorList>
            <person name="Lofgren L.A."/>
            <person name="Nguyen N.H."/>
            <person name="Vilgalys R."/>
            <person name="Ruytinx J."/>
            <person name="Liao H.L."/>
            <person name="Branco S."/>
            <person name="Kuo A."/>
            <person name="LaButti K."/>
            <person name="Lipzen A."/>
            <person name="Andreopoulos W."/>
            <person name="Pangilinan J."/>
            <person name="Riley R."/>
            <person name="Hundley H."/>
            <person name="Na H."/>
            <person name="Barry K."/>
            <person name="Grigoriev I.V."/>
            <person name="Stajich J.E."/>
            <person name="Kennedy P.G."/>
        </authorList>
    </citation>
    <scope>NUCLEOTIDE SEQUENCE</scope>
    <source>
        <strain evidence="1">S12</strain>
    </source>
</reference>
<organism evidence="1 2">
    <name type="scientific">Suillus plorans</name>
    <dbReference type="NCBI Taxonomy" id="116603"/>
    <lineage>
        <taxon>Eukaryota</taxon>
        <taxon>Fungi</taxon>
        <taxon>Dikarya</taxon>
        <taxon>Basidiomycota</taxon>
        <taxon>Agaricomycotina</taxon>
        <taxon>Agaricomycetes</taxon>
        <taxon>Agaricomycetidae</taxon>
        <taxon>Boletales</taxon>
        <taxon>Suillineae</taxon>
        <taxon>Suillaceae</taxon>
        <taxon>Suillus</taxon>
    </lineage>
</organism>
<accession>A0A9P7DF25</accession>
<comment type="caution">
    <text evidence="1">The sequence shown here is derived from an EMBL/GenBank/DDBJ whole genome shotgun (WGS) entry which is preliminary data.</text>
</comment>
<dbReference type="EMBL" id="JABBWE010000047">
    <property type="protein sequence ID" value="KAG1790858.1"/>
    <property type="molecule type" value="Genomic_DNA"/>
</dbReference>
<keyword evidence="2" id="KW-1185">Reference proteome</keyword>
<dbReference type="Proteomes" id="UP000719766">
    <property type="component" value="Unassembled WGS sequence"/>
</dbReference>
<gene>
    <name evidence="1" type="ORF">HD556DRAFT_1488033</name>
</gene>
<dbReference type="OrthoDB" id="2688261at2759"/>
<evidence type="ECO:0000313" key="2">
    <source>
        <dbReference type="Proteomes" id="UP000719766"/>
    </source>
</evidence>
<name>A0A9P7DF25_9AGAM</name>
<dbReference type="RefSeq" id="XP_041157791.1">
    <property type="nucleotide sequence ID" value="XM_041308751.1"/>
</dbReference>